<accession>E5AWB2</accession>
<dbReference type="PROSITE" id="PS50878">
    <property type="entry name" value="RT_POL"/>
    <property type="match status" value="1"/>
</dbReference>
<dbReference type="CDD" id="cd01651">
    <property type="entry name" value="RT_G2_intron"/>
    <property type="match status" value="1"/>
</dbReference>
<dbReference type="InterPro" id="IPR013597">
    <property type="entry name" value="Mat_intron_G2"/>
</dbReference>
<reference evidence="3 4" key="2">
    <citation type="journal article" date="2011" name="J. Bacteriol.">
        <title>Complete genome sequence of Burkholderia rhizoxinica, an endosymbiont of Rhizopus microsporus.</title>
        <authorList>
            <person name="Lackner G."/>
            <person name="Moebius N."/>
            <person name="Partida-Martinez L."/>
            <person name="Hertweck C."/>
        </authorList>
    </citation>
    <scope>NUCLEOTIDE SEQUENCE [LARGE SCALE GENOMIC DNA]</scope>
    <source>
        <strain evidence="4">DSM 19002 / CIP 109453 / HKI 454</strain>
        <plasmid evidence="3 4">pBRH02</plasmid>
    </source>
</reference>
<evidence type="ECO:0000313" key="4">
    <source>
        <dbReference type="Proteomes" id="UP000007437"/>
    </source>
</evidence>
<keyword evidence="3" id="KW-0614">Plasmid</keyword>
<keyword evidence="3" id="KW-0695">RNA-directed DNA polymerase</keyword>
<dbReference type="PANTHER" id="PTHR34047:SF10">
    <property type="entry name" value="GROUP II INTRON-ASSOCIATED OPEN READING FRAME"/>
    <property type="match status" value="1"/>
</dbReference>
<dbReference type="InterPro" id="IPR051083">
    <property type="entry name" value="GrpII_Intron_Splice-Mob/Def"/>
</dbReference>
<reference key="1">
    <citation type="submission" date="2010-09" db="EMBL/GenBank/DDBJ databases">
        <title>Complete genome sequence of Burkholderia rhizoxinica, the endosymbiont of the phytopathogenic fungus Rhizopus microsporus.</title>
        <authorList>
            <person name="Lackner G."/>
            <person name="Moebius N."/>
            <person name="Partida-Martinez L.P."/>
            <person name="Hertweck C."/>
        </authorList>
    </citation>
    <scope>NUCLEOTIDE SEQUENCE</scope>
    <source>
        <strain>HKI 454</strain>
    </source>
</reference>
<name>E5AWB2_MYCRK</name>
<proteinExistence type="inferred from homology"/>
<dbReference type="Pfam" id="PF08388">
    <property type="entry name" value="GIIM"/>
    <property type="match status" value="1"/>
</dbReference>
<evidence type="ECO:0000259" key="2">
    <source>
        <dbReference type="PROSITE" id="PS50878"/>
    </source>
</evidence>
<dbReference type="KEGG" id="brh:RBRH_01694"/>
<dbReference type="EMBL" id="FR687361">
    <property type="protein sequence ID" value="CBW77414.1"/>
    <property type="molecule type" value="Genomic_DNA"/>
</dbReference>
<protein>
    <submittedName>
        <fullName evidence="3">Reverse transcriptase</fullName>
        <ecNumber evidence="3">2.7.7.49</ecNumber>
    </submittedName>
</protein>
<dbReference type="SUPFAM" id="SSF56672">
    <property type="entry name" value="DNA/RNA polymerases"/>
    <property type="match status" value="1"/>
</dbReference>
<gene>
    <name evidence="3" type="ordered locus">RBRH_01694</name>
</gene>
<sequence>MREVAHFYFARNRAMQALWLTALLPIAETTADPNSYGFRPKRSTADAVEQCFKALAKRNSAQWVLEGDIRGCFDNFSHDWLLANIPMNKAVLRKWLQAGFVDKGVLFPTDAGTPQGAIASPVLANMALDGLEEAVRSVLGPSKTARQPAKAHVVRYADEFIVTGASRELLEKQVKPAIEAFLSARGLQLASEKTLVTHIARGFDLLGQNVRKYGNKLLIKPARKSVQALLNKVSEVLGKNKAATQSQVIMQLNPILRGWAMYHRHVVAAATFARIDHLVWTKLWRWAKRRHPRKNALWIKRRYFERRGLRDWIFACHVQPLDLAFRPTLFRLTGVTITRHTKVRSDANPFDPAWMPYFQRRANGC</sequence>
<dbReference type="PANTHER" id="PTHR34047">
    <property type="entry name" value="NUCLEAR INTRON MATURASE 1, MITOCHONDRIAL-RELATED"/>
    <property type="match status" value="1"/>
</dbReference>
<dbReference type="HOGENOM" id="CLU_013584_15_4_4"/>
<keyword evidence="3" id="KW-0548">Nucleotidyltransferase</keyword>
<comment type="similarity">
    <text evidence="1">Belongs to the bacterial reverse transcriptase family.</text>
</comment>
<dbReference type="Proteomes" id="UP000007437">
    <property type="component" value="Plasmid pBRH02"/>
</dbReference>
<feature type="domain" description="Reverse transcriptase" evidence="2">
    <location>
        <begin position="1"/>
        <end position="210"/>
    </location>
</feature>
<evidence type="ECO:0000313" key="3">
    <source>
        <dbReference type="EMBL" id="CBW77414.1"/>
    </source>
</evidence>
<keyword evidence="3" id="KW-0808">Transferase</keyword>
<dbReference type="AlphaFoldDB" id="E5AWB2"/>
<dbReference type="GO" id="GO:0003964">
    <property type="term" value="F:RNA-directed DNA polymerase activity"/>
    <property type="evidence" value="ECO:0007669"/>
    <property type="project" value="UniProtKB-KW"/>
</dbReference>
<dbReference type="InterPro" id="IPR043502">
    <property type="entry name" value="DNA/RNA_pol_sf"/>
</dbReference>
<geneLocation type="plasmid" evidence="3 4">
    <name>pBRH02</name>
</geneLocation>
<dbReference type="Pfam" id="PF00078">
    <property type="entry name" value="RVT_1"/>
    <property type="match status" value="1"/>
</dbReference>
<dbReference type="EC" id="2.7.7.49" evidence="3"/>
<dbReference type="InterPro" id="IPR000477">
    <property type="entry name" value="RT_dom"/>
</dbReference>
<evidence type="ECO:0000256" key="1">
    <source>
        <dbReference type="ARBA" id="ARBA00034120"/>
    </source>
</evidence>
<organism evidence="3 4">
    <name type="scientific">Mycetohabitans rhizoxinica (strain DSM 19002 / CIP 109453 / HKI 454)</name>
    <name type="common">Paraburkholderia rhizoxinica</name>
    <dbReference type="NCBI Taxonomy" id="882378"/>
    <lineage>
        <taxon>Bacteria</taxon>
        <taxon>Pseudomonadati</taxon>
        <taxon>Pseudomonadota</taxon>
        <taxon>Betaproteobacteria</taxon>
        <taxon>Burkholderiales</taxon>
        <taxon>Burkholderiaceae</taxon>
        <taxon>Mycetohabitans</taxon>
    </lineage>
</organism>